<accession>A0ABT8Y6T0</accession>
<dbReference type="PIRSF" id="PIRSF016493">
    <property type="entry name" value="Glycyl_aminpptds"/>
    <property type="match status" value="1"/>
</dbReference>
<dbReference type="InterPro" id="IPR036034">
    <property type="entry name" value="PDZ_sf"/>
</dbReference>
<dbReference type="Proteomes" id="UP001169764">
    <property type="component" value="Unassembled WGS sequence"/>
</dbReference>
<feature type="signal peptide" evidence="1">
    <location>
        <begin position="1"/>
        <end position="25"/>
    </location>
</feature>
<evidence type="ECO:0000256" key="1">
    <source>
        <dbReference type="SAM" id="SignalP"/>
    </source>
</evidence>
<name>A0ABT8Y6T0_9SPHN</name>
<dbReference type="InterPro" id="IPR024191">
    <property type="entry name" value="Peptidase_M61"/>
</dbReference>
<dbReference type="PROSITE" id="PS50106">
    <property type="entry name" value="PDZ"/>
    <property type="match status" value="1"/>
</dbReference>
<dbReference type="Gene3D" id="2.30.42.10">
    <property type="match status" value="1"/>
</dbReference>
<dbReference type="Gene3D" id="1.10.390.10">
    <property type="entry name" value="Neutral Protease Domain 2"/>
    <property type="match status" value="1"/>
</dbReference>
<evidence type="ECO:0000313" key="4">
    <source>
        <dbReference type="Proteomes" id="UP001169764"/>
    </source>
</evidence>
<dbReference type="EMBL" id="JAUOTP010000002">
    <property type="protein sequence ID" value="MDO6414020.1"/>
    <property type="molecule type" value="Genomic_DNA"/>
</dbReference>
<evidence type="ECO:0000259" key="2">
    <source>
        <dbReference type="PROSITE" id="PS50106"/>
    </source>
</evidence>
<feature type="domain" description="PDZ" evidence="2">
    <location>
        <begin position="535"/>
        <end position="615"/>
    </location>
</feature>
<protein>
    <submittedName>
        <fullName evidence="3">Peptidase M61</fullName>
    </submittedName>
</protein>
<reference evidence="3" key="1">
    <citation type="submission" date="2023-07" db="EMBL/GenBank/DDBJ databases">
        <authorList>
            <person name="Kim M."/>
        </authorList>
    </citation>
    <scope>NUCLEOTIDE SEQUENCE</scope>
    <source>
        <strain evidence="3">BIUV-7</strain>
    </source>
</reference>
<sequence length="651" mass="71657">MIPPLRALRLAALAGAALCPAIVAAQVDPAATGTSKPQPVPIIDTIAPPRDVAYPGTITLKVDATDVVHGVFRVTETIPVASGPLTLLFPKWLPGDHAPQGTIDKLGGLVITADGKTIPWTRDLVDVFAFHLDVPAGTTAITAAFQYLSPTAENQGRVVMTPEMLNLQWDSVALYPAGFYTRGITFKPSAVYPEGWTSATALRPSGPSTAKGGLIDYAPVAFDTLVDSPVFAGKYARTETLSPRVTLNVFADKPGSLAITPDELKIHRALVDQATKLYGAQHYDHYDFLLALTDRLGDIGLEHHRSSENGHDPDYFTKWKDNPAGRDLLAHEYTHSWDGKFRRGADLWTPDFRTPMRNTYLWMYEGQTQFWGKVLSARSGLMSQEEALDALAVTAATYEYLPGRAWRPLIDTVNDEIINPRRPMAYRNYSRFEDYYEEGQLIWLEADSIIRERSKGRKSLDDFARAFFGVKDGDWGEQTYDFDEIVKTLNAVQPYDWATFLKERVFDVRPHAPLEGITRGGYKLVFTDKPGVYQTSAAEKSKTASFTYSLGLSVGKEGAVTNVVWDGPAFNAGITIGTKILAIASQAYSDDDLKEAITAAKGKTTPIPLLIKQGDGYRTVDVTWNGGLRYPHLERTTKGPSSLDALYAPKK</sequence>
<dbReference type="RefSeq" id="WP_303540845.1">
    <property type="nucleotide sequence ID" value="NZ_JAUOTP010000002.1"/>
</dbReference>
<proteinExistence type="predicted"/>
<dbReference type="Gene3D" id="2.60.40.3650">
    <property type="match status" value="1"/>
</dbReference>
<dbReference type="Pfam" id="PF05299">
    <property type="entry name" value="Peptidase_M61"/>
    <property type="match status" value="1"/>
</dbReference>
<evidence type="ECO:0000313" key="3">
    <source>
        <dbReference type="EMBL" id="MDO6414020.1"/>
    </source>
</evidence>
<dbReference type="InterPro" id="IPR040756">
    <property type="entry name" value="Peptidase_M61_N"/>
</dbReference>
<keyword evidence="4" id="KW-1185">Reference proteome</keyword>
<gene>
    <name evidence="3" type="ORF">Q4F19_06470</name>
</gene>
<dbReference type="Pfam" id="PF17899">
    <property type="entry name" value="Peptidase_M61_N"/>
    <property type="match status" value="1"/>
</dbReference>
<comment type="caution">
    <text evidence="3">The sequence shown here is derived from an EMBL/GenBank/DDBJ whole genome shotgun (WGS) entry which is preliminary data.</text>
</comment>
<organism evidence="3 4">
    <name type="scientific">Sphingomonas natans</name>
    <dbReference type="NCBI Taxonomy" id="3063330"/>
    <lineage>
        <taxon>Bacteria</taxon>
        <taxon>Pseudomonadati</taxon>
        <taxon>Pseudomonadota</taxon>
        <taxon>Alphaproteobacteria</taxon>
        <taxon>Sphingomonadales</taxon>
        <taxon>Sphingomonadaceae</taxon>
        <taxon>Sphingomonas</taxon>
    </lineage>
</organism>
<dbReference type="InterPro" id="IPR027268">
    <property type="entry name" value="Peptidase_M4/M1_CTD_sf"/>
</dbReference>
<feature type="chain" id="PRO_5046666176" evidence="1">
    <location>
        <begin position="26"/>
        <end position="651"/>
    </location>
</feature>
<dbReference type="InterPro" id="IPR001478">
    <property type="entry name" value="PDZ"/>
</dbReference>
<keyword evidence="1" id="KW-0732">Signal</keyword>
<dbReference type="InterPro" id="IPR007963">
    <property type="entry name" value="Peptidase_M61_catalytic"/>
</dbReference>
<dbReference type="SUPFAM" id="SSF50156">
    <property type="entry name" value="PDZ domain-like"/>
    <property type="match status" value="1"/>
</dbReference>